<evidence type="ECO:0000259" key="2">
    <source>
        <dbReference type="Pfam" id="PF19348"/>
    </source>
</evidence>
<keyword evidence="4" id="KW-1185">Reference proteome</keyword>
<name>A0A238WL45_9ACTN</name>
<accession>A0A238WL45</accession>
<dbReference type="SUPFAM" id="SSF103642">
    <property type="entry name" value="Sec-C motif"/>
    <property type="match status" value="1"/>
</dbReference>
<dbReference type="InterPro" id="IPR004027">
    <property type="entry name" value="SEC_C_motif"/>
</dbReference>
<feature type="domain" description="DUF5926" evidence="2">
    <location>
        <begin position="80"/>
        <end position="343"/>
    </location>
</feature>
<organism evidence="3 4">
    <name type="scientific">Blastococcus mobilis</name>
    <dbReference type="NCBI Taxonomy" id="1938746"/>
    <lineage>
        <taxon>Bacteria</taxon>
        <taxon>Bacillati</taxon>
        <taxon>Actinomycetota</taxon>
        <taxon>Actinomycetes</taxon>
        <taxon>Geodermatophilales</taxon>
        <taxon>Geodermatophilaceae</taxon>
        <taxon>Blastococcus</taxon>
    </lineage>
</organism>
<dbReference type="Gene3D" id="3.10.450.50">
    <property type="match status" value="1"/>
</dbReference>
<dbReference type="AlphaFoldDB" id="A0A238WL45"/>
<dbReference type="Proteomes" id="UP000198403">
    <property type="component" value="Unassembled WGS sequence"/>
</dbReference>
<protein>
    <submittedName>
        <fullName evidence="3">SEC-C motif-containing protein</fullName>
    </submittedName>
</protein>
<reference evidence="3 4" key="1">
    <citation type="submission" date="2017-06" db="EMBL/GenBank/DDBJ databases">
        <authorList>
            <person name="Kim H.J."/>
            <person name="Triplett B.A."/>
        </authorList>
    </citation>
    <scope>NUCLEOTIDE SEQUENCE [LARGE SCALE GENOMIC DNA]</scope>
    <source>
        <strain evidence="3 4">DSM 44272</strain>
    </source>
</reference>
<feature type="region of interest" description="Disordered" evidence="1">
    <location>
        <begin position="1"/>
        <end position="58"/>
    </location>
</feature>
<evidence type="ECO:0000313" key="4">
    <source>
        <dbReference type="Proteomes" id="UP000198403"/>
    </source>
</evidence>
<evidence type="ECO:0000313" key="3">
    <source>
        <dbReference type="EMBL" id="SNR47262.1"/>
    </source>
</evidence>
<dbReference type="Pfam" id="PF02810">
    <property type="entry name" value="SEC-C"/>
    <property type="match status" value="1"/>
</dbReference>
<sequence>MSEPRKRGNDGPHAVPGQISRADPAGGPPTLHRMASRKRSSAPAAAAPEGVNPKAPCPCGSGRRYKHCHGSGYAPPVTRPFEGLPGEVDWVALRELVPAATATLRTTDGREVTLASVLPGGTPALVRASGEILLGVQMQTSSDDVSRDIGTALAAALEAPAGAPVDPGPIGAAGSAGPRLQELLDLSAPFEVTVHDDFGFWLEGTDPAPAALAGLEHANEAILPTVRLAGLEAAYWVRPGDERAHLRWVRPEPEEKLLDALARLSASEQILLGEGTRYAGAFRALGLVVPVWDLPADTPAEDWAGPAKEFQARLERALTITEPLSSDERRARAGLISRQITLR</sequence>
<evidence type="ECO:0000256" key="1">
    <source>
        <dbReference type="SAM" id="MobiDB-lite"/>
    </source>
</evidence>
<gene>
    <name evidence="3" type="ORF">SAMN06272737_108141</name>
</gene>
<proteinExistence type="predicted"/>
<feature type="compositionally biased region" description="Basic and acidic residues" evidence="1">
    <location>
        <begin position="1"/>
        <end position="10"/>
    </location>
</feature>
<dbReference type="EMBL" id="FZNO01000008">
    <property type="protein sequence ID" value="SNR47262.1"/>
    <property type="molecule type" value="Genomic_DNA"/>
</dbReference>
<dbReference type="InterPro" id="IPR045970">
    <property type="entry name" value="DUF5926"/>
</dbReference>
<dbReference type="Pfam" id="PF19348">
    <property type="entry name" value="DUF5926"/>
    <property type="match status" value="1"/>
</dbReference>